<gene>
    <name evidence="1" type="ORF">AK33_06725</name>
</gene>
<dbReference type="PATRIC" id="fig|1450449.3.peg.1317"/>
<proteinExistence type="predicted"/>
<dbReference type="RefSeq" id="WP_042802933.1">
    <property type="nucleotide sequence ID" value="NZ_JANJ01000005.1"/>
</dbReference>
<name>A0A011MI22_9PAST</name>
<protein>
    <submittedName>
        <fullName evidence="1">Uncharacterized protein</fullName>
    </submittedName>
</protein>
<accession>A0A011MI22</accession>
<reference evidence="1 2" key="1">
    <citation type="journal article" date="2014" name="Genome Announc.">
        <title>Genome Sequence of a Presumptive Mannheimia haemolytica Strain with an A1/A6-Cross-Reactive Serotype from a White-Tailed Deer (Odocoileus virginianus).</title>
        <authorList>
            <person name="Lawrence P.K."/>
            <person name="Bey R.F."/>
            <person name="Wiener B."/>
            <person name="Kittichotirat W."/>
            <person name="Bumgarner R.E."/>
        </authorList>
    </citation>
    <scope>NUCLEOTIDE SEQUENCE [LARGE SCALE GENOMIC DNA]</scope>
    <source>
        <strain evidence="1 2">PKL10</strain>
    </source>
</reference>
<dbReference type="AlphaFoldDB" id="A0A011MI22"/>
<dbReference type="OrthoDB" id="2664633at2"/>
<organism evidence="1 2">
    <name type="scientific">Mannheimia granulomatis</name>
    <dbReference type="NCBI Taxonomy" id="85402"/>
    <lineage>
        <taxon>Bacteria</taxon>
        <taxon>Pseudomonadati</taxon>
        <taxon>Pseudomonadota</taxon>
        <taxon>Gammaproteobacteria</taxon>
        <taxon>Pasteurellales</taxon>
        <taxon>Pasteurellaceae</taxon>
        <taxon>Mannheimia</taxon>
    </lineage>
</organism>
<dbReference type="EMBL" id="JANJ01000005">
    <property type="protein sequence ID" value="EXI62126.1"/>
    <property type="molecule type" value="Genomic_DNA"/>
</dbReference>
<keyword evidence="2" id="KW-1185">Reference proteome</keyword>
<comment type="caution">
    <text evidence="1">The sequence shown here is derived from an EMBL/GenBank/DDBJ whole genome shotgun (WGS) entry which is preliminary data.</text>
</comment>
<dbReference type="Proteomes" id="UP000054123">
    <property type="component" value="Unassembled WGS sequence"/>
</dbReference>
<sequence length="81" mass="9182">MDNLDFVYSGIGGLFIENNPNAKQVKGLSFGQAHSGANQNINNLEYVYKFKETGDKEDKWQQTEEVIKKFTLLIIIENSTP</sequence>
<evidence type="ECO:0000313" key="1">
    <source>
        <dbReference type="EMBL" id="EXI62126.1"/>
    </source>
</evidence>
<evidence type="ECO:0000313" key="2">
    <source>
        <dbReference type="Proteomes" id="UP000054123"/>
    </source>
</evidence>